<keyword evidence="2 5" id="KW-0238">DNA-binding</keyword>
<evidence type="ECO:0000259" key="4">
    <source>
        <dbReference type="PROSITE" id="PS50932"/>
    </source>
</evidence>
<sequence length="335" mass="35696">MTTLRDVAERAGVSVSVVSAVLNGSKHVRTSTAVRERVLRIVDEMQYVPNHAARSLRLAKSGLVAGVIPQLGIPVYAEMLRGIQDAAEATGYVLILTEANRILPESNLLRKLVGEGRVDGLLLRSPHTFEVDMKSAKRQYSVVQLDHGTTAADRGGVQLNHRRGARVATDYLIGLGHERIAFVGGTTGYFADDERRVGFREALANAGHDVREEWICPVGFAPKDGYEAALSLLGGAQRPTAMLVSNSTTATGVLGAAADAGIRVPEELSVIGYHDIEAADFTRPALTTLKMPFYELGYAGQSALAAMIDGGARVDEVVDDPAPRVIVRGSTAASP</sequence>
<evidence type="ECO:0000256" key="2">
    <source>
        <dbReference type="ARBA" id="ARBA00023125"/>
    </source>
</evidence>
<dbReference type="InterPro" id="IPR028082">
    <property type="entry name" value="Peripla_BP_I"/>
</dbReference>
<dbReference type="Pfam" id="PF13377">
    <property type="entry name" value="Peripla_BP_3"/>
    <property type="match status" value="1"/>
</dbReference>
<dbReference type="GO" id="GO:0003700">
    <property type="term" value="F:DNA-binding transcription factor activity"/>
    <property type="evidence" value="ECO:0007669"/>
    <property type="project" value="TreeGrafter"/>
</dbReference>
<dbReference type="Pfam" id="PF00356">
    <property type="entry name" value="LacI"/>
    <property type="match status" value="1"/>
</dbReference>
<dbReference type="SUPFAM" id="SSF53822">
    <property type="entry name" value="Periplasmic binding protein-like I"/>
    <property type="match status" value="1"/>
</dbReference>
<evidence type="ECO:0000256" key="3">
    <source>
        <dbReference type="ARBA" id="ARBA00023163"/>
    </source>
</evidence>
<reference evidence="5 6" key="1">
    <citation type="submission" date="2020-10" db="EMBL/GenBank/DDBJ databases">
        <title>Haloactinobacterium sp. RN3S43, a bacterium isolated from saline soil.</title>
        <authorList>
            <person name="Sun J.-Q."/>
        </authorList>
    </citation>
    <scope>NUCLEOTIDE SEQUENCE [LARGE SCALE GENOMIC DNA]</scope>
    <source>
        <strain evidence="5 6">RN3S43</strain>
    </source>
</reference>
<dbReference type="SUPFAM" id="SSF47413">
    <property type="entry name" value="lambda repressor-like DNA-binding domains"/>
    <property type="match status" value="1"/>
</dbReference>
<dbReference type="SMART" id="SM00354">
    <property type="entry name" value="HTH_LACI"/>
    <property type="match status" value="1"/>
</dbReference>
<protein>
    <submittedName>
        <fullName evidence="5">LacI family DNA-binding transcriptional regulator</fullName>
    </submittedName>
</protein>
<proteinExistence type="predicted"/>
<dbReference type="InterPro" id="IPR010982">
    <property type="entry name" value="Lambda_DNA-bd_dom_sf"/>
</dbReference>
<dbReference type="AlphaFoldDB" id="A0A7M1SSC8"/>
<evidence type="ECO:0000313" key="6">
    <source>
        <dbReference type="Proteomes" id="UP000593758"/>
    </source>
</evidence>
<dbReference type="PANTHER" id="PTHR30146:SF153">
    <property type="entry name" value="LACTOSE OPERON REPRESSOR"/>
    <property type="match status" value="1"/>
</dbReference>
<dbReference type="InterPro" id="IPR000843">
    <property type="entry name" value="HTH_LacI"/>
</dbReference>
<dbReference type="Proteomes" id="UP000593758">
    <property type="component" value="Chromosome"/>
</dbReference>
<dbReference type="EMBL" id="CP063169">
    <property type="protein sequence ID" value="QOR69894.1"/>
    <property type="molecule type" value="Genomic_DNA"/>
</dbReference>
<dbReference type="GO" id="GO:0000976">
    <property type="term" value="F:transcription cis-regulatory region binding"/>
    <property type="evidence" value="ECO:0007669"/>
    <property type="project" value="TreeGrafter"/>
</dbReference>
<dbReference type="Gene3D" id="1.10.260.40">
    <property type="entry name" value="lambda repressor-like DNA-binding domains"/>
    <property type="match status" value="1"/>
</dbReference>
<keyword evidence="3" id="KW-0804">Transcription</keyword>
<dbReference type="CDD" id="cd06267">
    <property type="entry name" value="PBP1_LacI_sugar_binding-like"/>
    <property type="match status" value="1"/>
</dbReference>
<accession>A0A7M1SSC8</accession>
<dbReference type="InterPro" id="IPR046335">
    <property type="entry name" value="LacI/GalR-like_sensor"/>
</dbReference>
<keyword evidence="1" id="KW-0805">Transcription regulation</keyword>
<dbReference type="RefSeq" id="WP_193496604.1">
    <property type="nucleotide sequence ID" value="NZ_CP063169.1"/>
</dbReference>
<dbReference type="CDD" id="cd01392">
    <property type="entry name" value="HTH_LacI"/>
    <property type="match status" value="1"/>
</dbReference>
<organism evidence="5 6">
    <name type="scientific">Ruania alkalisoli</name>
    <dbReference type="NCBI Taxonomy" id="2779775"/>
    <lineage>
        <taxon>Bacteria</taxon>
        <taxon>Bacillati</taxon>
        <taxon>Actinomycetota</taxon>
        <taxon>Actinomycetes</taxon>
        <taxon>Micrococcales</taxon>
        <taxon>Ruaniaceae</taxon>
        <taxon>Ruania</taxon>
    </lineage>
</organism>
<name>A0A7M1SSC8_9MICO</name>
<gene>
    <name evidence="5" type="ORF">IM660_14745</name>
</gene>
<dbReference type="KEGG" id="halt:IM660_14745"/>
<dbReference type="Gene3D" id="3.40.50.2300">
    <property type="match status" value="2"/>
</dbReference>
<dbReference type="PANTHER" id="PTHR30146">
    <property type="entry name" value="LACI-RELATED TRANSCRIPTIONAL REPRESSOR"/>
    <property type="match status" value="1"/>
</dbReference>
<feature type="domain" description="HTH lacI-type" evidence="4">
    <location>
        <begin position="2"/>
        <end position="58"/>
    </location>
</feature>
<keyword evidence="6" id="KW-1185">Reference proteome</keyword>
<evidence type="ECO:0000256" key="1">
    <source>
        <dbReference type="ARBA" id="ARBA00023015"/>
    </source>
</evidence>
<evidence type="ECO:0000313" key="5">
    <source>
        <dbReference type="EMBL" id="QOR69894.1"/>
    </source>
</evidence>
<dbReference type="PROSITE" id="PS50932">
    <property type="entry name" value="HTH_LACI_2"/>
    <property type="match status" value="1"/>
</dbReference>